<gene>
    <name evidence="1" type="ORF">METD_I1626</name>
</gene>
<organism evidence="1 2">
    <name type="scientific">Methylorubrum extorquens (strain DSM 6343 / CIP 106787 / DM4)</name>
    <name type="common">Methylobacterium extorquens</name>
    <dbReference type="NCBI Taxonomy" id="661410"/>
    <lineage>
        <taxon>Bacteria</taxon>
        <taxon>Pseudomonadati</taxon>
        <taxon>Pseudomonadota</taxon>
        <taxon>Alphaproteobacteria</taxon>
        <taxon>Hyphomicrobiales</taxon>
        <taxon>Methylobacteriaceae</taxon>
        <taxon>Methylorubrum</taxon>
    </lineage>
</organism>
<dbReference type="Proteomes" id="UP000008070">
    <property type="component" value="Chromosome"/>
</dbReference>
<evidence type="ECO:0000313" key="2">
    <source>
        <dbReference type="Proteomes" id="UP000008070"/>
    </source>
</evidence>
<protein>
    <submittedName>
        <fullName evidence="1">Uncharacterized protein</fullName>
    </submittedName>
</protein>
<proteinExistence type="predicted"/>
<name>C7CGX3_METED</name>
<dbReference type="KEGG" id="mdi:METDI1626"/>
<accession>C7CGX3</accession>
<evidence type="ECO:0000313" key="1">
    <source>
        <dbReference type="EMBL" id="CAX23223.1"/>
    </source>
</evidence>
<reference evidence="2" key="1">
    <citation type="journal article" date="2009" name="PLoS ONE">
        <title>Methylobacterium genome sequences: a reference blueprint to investigate microbial metabolism of C1 compounds from natural and industrial sources.</title>
        <authorList>
            <person name="Vuilleumier S."/>
            <person name="Chistoserdova L."/>
            <person name="Lee M.-C."/>
            <person name="Bringel F."/>
            <person name="Lajus A."/>
            <person name="Zhou Y."/>
            <person name="Gourion B."/>
            <person name="Barbe V."/>
            <person name="Chang J."/>
            <person name="Cruveiller S."/>
            <person name="Dossat C."/>
            <person name="Gillett W."/>
            <person name="Gruffaz C."/>
            <person name="Haugen E."/>
            <person name="Hourcade E."/>
            <person name="Levy R."/>
            <person name="Mangenot S."/>
            <person name="Muller E."/>
            <person name="Nadalig T."/>
            <person name="Pagni M."/>
            <person name="Penny C."/>
            <person name="Peyraud R."/>
            <person name="Robinson D.G."/>
            <person name="Roche D."/>
            <person name="Rouy Z."/>
            <person name="Saenampechek C."/>
            <person name="Salvignol G."/>
            <person name="Vallenet D."/>
            <person name="Wu Z."/>
            <person name="Marx C.J."/>
            <person name="Vorholt J.A."/>
            <person name="Olson M.V."/>
            <person name="Kaul R."/>
            <person name="Weissenbach J."/>
            <person name="Medigue C."/>
            <person name="Lidstrom M.E."/>
        </authorList>
    </citation>
    <scope>NUCLEOTIDE SEQUENCE [LARGE SCALE GENOMIC DNA]</scope>
    <source>
        <strain evidence="2">DSM 6343 / CIP 106787 / DM4</strain>
    </source>
</reference>
<sequence length="143" mass="15027">MLDPAGCIDSSCMSAHSSAERHVGGVRMAEGPHLRGGGTRRSEVVSAVRPQNAWIVLPELAEEVAMTDSVTRAEAAAMLGAADEQTLVDVIATGATKAEVAEAVAWVANDEAMLNEGRPLPTGRVLQVLAILTQHEEEEATEL</sequence>
<dbReference type="HOGENOM" id="CLU_1803910_0_0_5"/>
<dbReference type="EMBL" id="FP103042">
    <property type="protein sequence ID" value="CAX23223.1"/>
    <property type="molecule type" value="Genomic_DNA"/>
</dbReference>
<dbReference type="AlphaFoldDB" id="C7CGX3"/>